<proteinExistence type="inferred from homology"/>
<organism evidence="6 7">
    <name type="scientific">Methylocaldum szegediense</name>
    <dbReference type="NCBI Taxonomy" id="73780"/>
    <lineage>
        <taxon>Bacteria</taxon>
        <taxon>Pseudomonadati</taxon>
        <taxon>Pseudomonadota</taxon>
        <taxon>Gammaproteobacteria</taxon>
        <taxon>Methylococcales</taxon>
        <taxon>Methylococcaceae</taxon>
        <taxon>Methylocaldum</taxon>
    </lineage>
</organism>
<dbReference type="EMBL" id="OX458333">
    <property type="protein sequence ID" value="CAI8957442.1"/>
    <property type="molecule type" value="Genomic_DNA"/>
</dbReference>
<dbReference type="EC" id="3.1.4.53" evidence="6"/>
<dbReference type="RefSeq" id="WP_026609905.1">
    <property type="nucleotide sequence ID" value="NZ_OX458333.1"/>
</dbReference>
<dbReference type="InterPro" id="IPR029052">
    <property type="entry name" value="Metallo-depent_PP-like"/>
</dbReference>
<dbReference type="SUPFAM" id="SSF56300">
    <property type="entry name" value="Metallo-dependent phosphatases"/>
    <property type="match status" value="1"/>
</dbReference>
<dbReference type="Proteomes" id="UP001162030">
    <property type="component" value="Chromosome"/>
</dbReference>
<gene>
    <name evidence="6" type="primary">cpdA</name>
    <name evidence="6" type="ORF">MSZNOR_4586</name>
</gene>
<dbReference type="NCBIfam" id="NF008359">
    <property type="entry name" value="PRK11148.1"/>
    <property type="match status" value="1"/>
</dbReference>
<accession>A0ABN8XCL0</accession>
<dbReference type="InterPro" id="IPR050884">
    <property type="entry name" value="CNP_phosphodiesterase-III"/>
</dbReference>
<evidence type="ECO:0000256" key="2">
    <source>
        <dbReference type="ARBA" id="ARBA00022801"/>
    </source>
</evidence>
<dbReference type="GO" id="GO:0004115">
    <property type="term" value="F:3',5'-cyclic-AMP phosphodiesterase activity"/>
    <property type="evidence" value="ECO:0007669"/>
    <property type="project" value="UniProtKB-EC"/>
</dbReference>
<evidence type="ECO:0000259" key="5">
    <source>
        <dbReference type="Pfam" id="PF00149"/>
    </source>
</evidence>
<evidence type="ECO:0000256" key="1">
    <source>
        <dbReference type="ARBA" id="ARBA00022723"/>
    </source>
</evidence>
<keyword evidence="3" id="KW-0408">Iron</keyword>
<evidence type="ECO:0000313" key="7">
    <source>
        <dbReference type="Proteomes" id="UP001162030"/>
    </source>
</evidence>
<dbReference type="InterPro" id="IPR026575">
    <property type="entry name" value="GpdQ/CpdA-like"/>
</dbReference>
<dbReference type="PANTHER" id="PTHR42988:SF2">
    <property type="entry name" value="CYCLIC NUCLEOTIDE PHOSPHODIESTERASE CBUA0032-RELATED"/>
    <property type="match status" value="1"/>
</dbReference>
<evidence type="ECO:0000313" key="6">
    <source>
        <dbReference type="EMBL" id="CAI8957442.1"/>
    </source>
</evidence>
<reference evidence="6 7" key="1">
    <citation type="submission" date="2023-03" db="EMBL/GenBank/DDBJ databases">
        <authorList>
            <person name="Pearce D."/>
        </authorList>
    </citation>
    <scope>NUCLEOTIDE SEQUENCE [LARGE SCALE GENOMIC DNA]</scope>
    <source>
        <strain evidence="6">Msz</strain>
    </source>
</reference>
<keyword evidence="1" id="KW-0479">Metal-binding</keyword>
<protein>
    <submittedName>
        <fullName evidence="6">3',5'-cyclic adenosine monophosphate phosphodiesterase CpdA</fullName>
        <ecNumber evidence="6">3.1.4.53</ecNumber>
    </submittedName>
</protein>
<comment type="similarity">
    <text evidence="4">Belongs to the cyclic nucleotide phosphodiesterase class-III family.</text>
</comment>
<keyword evidence="2 6" id="KW-0378">Hydrolase</keyword>
<evidence type="ECO:0000256" key="4">
    <source>
        <dbReference type="ARBA" id="ARBA00025742"/>
    </source>
</evidence>
<dbReference type="Pfam" id="PF00149">
    <property type="entry name" value="Metallophos"/>
    <property type="match status" value="1"/>
</dbReference>
<dbReference type="Gene3D" id="3.60.21.10">
    <property type="match status" value="1"/>
</dbReference>
<feature type="domain" description="Calcineurin-like phosphoesterase" evidence="5">
    <location>
        <begin position="22"/>
        <end position="211"/>
    </location>
</feature>
<name>A0ABN8XCL0_9GAMM</name>
<dbReference type="CDD" id="cd07402">
    <property type="entry name" value="MPP_GpdQ"/>
    <property type="match status" value="1"/>
</dbReference>
<dbReference type="InterPro" id="IPR004843">
    <property type="entry name" value="Calcineurin-like_PHP"/>
</dbReference>
<evidence type="ECO:0000256" key="3">
    <source>
        <dbReference type="ARBA" id="ARBA00023004"/>
    </source>
</evidence>
<sequence length="280" mass="31168">MNGSGYNNSKDARTIGKAAVTHILHITDFHFLAEPGQTLLGVDTEQSFAAVLEHAGHAPWKPDLALLTGDLVQDPCHSSYERLKQRLSALGIPCYCLPGNHDDPRLMSELLPSENVHVQHRIMLDPWQIVCLDSTISGKASGRLSDEQLGLLEQSLRNHPDRYTLIALHHHVIPSGSRWMDTMVLENASEFLAITQKYPHARAVVFGHVHQEIDKVFGRLRLLATPSTCFQFKPFSPNFALDIAAPGYRWIELYADGTIGTRVERLTDVPAGLEFTSNGY</sequence>
<keyword evidence="7" id="KW-1185">Reference proteome</keyword>
<dbReference type="PANTHER" id="PTHR42988">
    <property type="entry name" value="PHOSPHOHYDROLASE"/>
    <property type="match status" value="1"/>
</dbReference>